<dbReference type="EMBL" id="JAAXKZ010000031">
    <property type="protein sequence ID" value="NMH92078.1"/>
    <property type="molecule type" value="Genomic_DNA"/>
</dbReference>
<dbReference type="Gene3D" id="3.40.50.300">
    <property type="entry name" value="P-loop containing nucleotide triphosphate hydrolases"/>
    <property type="match status" value="1"/>
</dbReference>
<dbReference type="CDD" id="cd01127">
    <property type="entry name" value="TrwB_TraG_TraD_VirD4"/>
    <property type="match status" value="1"/>
</dbReference>
<keyword evidence="3" id="KW-0812">Transmembrane</keyword>
<accession>A0A848DHB8</accession>
<evidence type="ECO:0000313" key="9">
    <source>
        <dbReference type="Proteomes" id="UP000586918"/>
    </source>
</evidence>
<keyword evidence="4" id="KW-1133">Transmembrane helix</keyword>
<comment type="subcellular location">
    <subcellularLocation>
        <location evidence="1">Cell membrane</location>
        <topology evidence="1">Multi-pass membrane protein</topology>
    </subcellularLocation>
</comment>
<dbReference type="SUPFAM" id="SSF52540">
    <property type="entry name" value="P-loop containing nucleoside triphosphate hydrolases"/>
    <property type="match status" value="1"/>
</dbReference>
<protein>
    <submittedName>
        <fullName evidence="8">Type IV secretory system conjugative DNA transfer family protein</fullName>
    </submittedName>
</protein>
<dbReference type="InterPro" id="IPR027417">
    <property type="entry name" value="P-loop_NTPase"/>
</dbReference>
<gene>
    <name evidence="8" type="ORF">HF519_10960</name>
</gene>
<dbReference type="Pfam" id="PF12696">
    <property type="entry name" value="TraG-D_C"/>
    <property type="match status" value="1"/>
</dbReference>
<feature type="region of interest" description="Disordered" evidence="6">
    <location>
        <begin position="483"/>
        <end position="505"/>
    </location>
</feature>
<evidence type="ECO:0000256" key="3">
    <source>
        <dbReference type="ARBA" id="ARBA00022692"/>
    </source>
</evidence>
<keyword evidence="2" id="KW-1003">Cell membrane</keyword>
<dbReference type="InterPro" id="IPR051539">
    <property type="entry name" value="T4SS-coupling_protein"/>
</dbReference>
<evidence type="ECO:0000313" key="8">
    <source>
        <dbReference type="EMBL" id="NMH92078.1"/>
    </source>
</evidence>
<dbReference type="GO" id="GO:0005886">
    <property type="term" value="C:plasma membrane"/>
    <property type="evidence" value="ECO:0007669"/>
    <property type="project" value="UniProtKB-SubCell"/>
</dbReference>
<dbReference type="PANTHER" id="PTHR37937">
    <property type="entry name" value="CONJUGATIVE TRANSFER: DNA TRANSPORT"/>
    <property type="match status" value="1"/>
</dbReference>
<evidence type="ECO:0000256" key="4">
    <source>
        <dbReference type="ARBA" id="ARBA00022989"/>
    </source>
</evidence>
<comment type="caution">
    <text evidence="8">The sequence shown here is derived from an EMBL/GenBank/DDBJ whole genome shotgun (WGS) entry which is preliminary data.</text>
</comment>
<evidence type="ECO:0000256" key="2">
    <source>
        <dbReference type="ARBA" id="ARBA00022475"/>
    </source>
</evidence>
<evidence type="ECO:0000256" key="6">
    <source>
        <dbReference type="SAM" id="MobiDB-lite"/>
    </source>
</evidence>
<reference evidence="8 9" key="1">
    <citation type="submission" date="2020-04" db="EMBL/GenBank/DDBJ databases">
        <authorList>
            <person name="Klaysubun C."/>
            <person name="Duangmal K."/>
            <person name="Lipun K."/>
        </authorList>
    </citation>
    <scope>NUCLEOTIDE SEQUENCE [LARGE SCALE GENOMIC DNA]</scope>
    <source>
        <strain evidence="8 9">DSM 45300</strain>
    </source>
</reference>
<sequence length="587" mass="62574">MSVIERTRNVVSRSAPTRLMAAATAAGALGWATVPLPGLDVVSTAAGLGAAGLAAGAAGVLGWRHHPTQKLRRRLGADGWLDHRELRTQAGARALRAQAGPARPGLAVHAGRAPASAFGAQVGRLVSGPLGVRGRAVYSPWSRGILLLGPQGSGKSSWLVGPICDTPGPAYVTSTKTELADMTARIRARTGPVHVFNPTGLGDLASTFRWDPVAGCTDPTVAEARAAALVRGGGGLHGTENSDFWAAKATEIIRCYLLATALQRLDMSWVMHWAHHPDDPTPLDILEQRANEVPAGWVGTLTQNIKASHNTRTGYFAGVIPAVSFMDNPLVAAACRPAPGEQFDIEEFLRSSGTVYVIAGEDDRRIAPLLTALTEAVFTGAKRFAARRPGGQLDPPFSLFLDEIANITPVPLDGWAADSRGWGITVCAVAQDLSQLQTRWGPSRAKTIFSNLPTRVVLPGVAIKEDLEALAYLGGQREVLQTSEGRSASGDGHRQTRSTNQSWTREPVVTGHTIYGLPRWHAYILGLSPRPAVVRFEPGYRRSRRELRRLDRTQLAAAPVSPTPAEPAPDVAPEPVLAGRANREEHP</sequence>
<name>A0A848DHB8_9PSEU</name>
<proteinExistence type="predicted"/>
<feature type="compositionally biased region" description="Pro residues" evidence="6">
    <location>
        <begin position="561"/>
        <end position="572"/>
    </location>
</feature>
<feature type="domain" description="TraD/TraG TraM recognition site" evidence="7">
    <location>
        <begin position="396"/>
        <end position="519"/>
    </location>
</feature>
<evidence type="ECO:0000256" key="1">
    <source>
        <dbReference type="ARBA" id="ARBA00004651"/>
    </source>
</evidence>
<dbReference type="Proteomes" id="UP000586918">
    <property type="component" value="Unassembled WGS sequence"/>
</dbReference>
<keyword evidence="9" id="KW-1185">Reference proteome</keyword>
<evidence type="ECO:0000259" key="7">
    <source>
        <dbReference type="Pfam" id="PF12696"/>
    </source>
</evidence>
<dbReference type="RefSeq" id="WP_169412786.1">
    <property type="nucleotide sequence ID" value="NZ_JAAXKZ010000031.1"/>
</dbReference>
<keyword evidence="5" id="KW-0472">Membrane</keyword>
<dbReference type="AlphaFoldDB" id="A0A848DHB8"/>
<organism evidence="8 9">
    <name type="scientific">Pseudonocardia bannensis</name>
    <dbReference type="NCBI Taxonomy" id="630973"/>
    <lineage>
        <taxon>Bacteria</taxon>
        <taxon>Bacillati</taxon>
        <taxon>Actinomycetota</taxon>
        <taxon>Actinomycetes</taxon>
        <taxon>Pseudonocardiales</taxon>
        <taxon>Pseudonocardiaceae</taxon>
        <taxon>Pseudonocardia</taxon>
    </lineage>
</organism>
<feature type="region of interest" description="Disordered" evidence="6">
    <location>
        <begin position="545"/>
        <end position="587"/>
    </location>
</feature>
<evidence type="ECO:0000256" key="5">
    <source>
        <dbReference type="ARBA" id="ARBA00023136"/>
    </source>
</evidence>
<dbReference type="InterPro" id="IPR032689">
    <property type="entry name" value="TraG-D_C"/>
</dbReference>
<dbReference type="PANTHER" id="PTHR37937:SF1">
    <property type="entry name" value="CONJUGATIVE TRANSFER: DNA TRANSPORT"/>
    <property type="match status" value="1"/>
</dbReference>